<dbReference type="EMBL" id="CP049934">
    <property type="protein sequence ID" value="QIM16651.1"/>
    <property type="molecule type" value="Genomic_DNA"/>
</dbReference>
<proteinExistence type="predicted"/>
<dbReference type="AlphaFoldDB" id="A0A6G8FJX3"/>
<evidence type="ECO:0000313" key="2">
    <source>
        <dbReference type="Proteomes" id="UP000501387"/>
    </source>
</evidence>
<gene>
    <name evidence="1" type="ORF">G7067_09940</name>
</gene>
<name>A0A6G8FJX3_9MICO</name>
<dbReference type="Proteomes" id="UP000501387">
    <property type="component" value="Chromosome"/>
</dbReference>
<reference evidence="1 2" key="1">
    <citation type="submission" date="2020-03" db="EMBL/GenBank/DDBJ databases">
        <title>Leucobacter sp. nov., isolated from beetles.</title>
        <authorList>
            <person name="Hyun D.-W."/>
            <person name="Bae J.-W."/>
        </authorList>
    </citation>
    <scope>NUCLEOTIDE SEQUENCE [LARGE SCALE GENOMIC DNA]</scope>
    <source>
        <strain evidence="1 2">HDW9B</strain>
    </source>
</reference>
<dbReference type="KEGG" id="lins:G7067_09940"/>
<accession>A0A6G8FJX3</accession>
<evidence type="ECO:0000313" key="1">
    <source>
        <dbReference type="EMBL" id="QIM16651.1"/>
    </source>
</evidence>
<sequence length="53" mass="5603">MRTWANAEAFVGTSGWCADTISRRPAKRGGESQRPILALAAPAPFPLGYSVLG</sequence>
<organism evidence="1 2">
    <name type="scientific">Leucobacter insecticola</name>
    <dbReference type="NCBI Taxonomy" id="2714934"/>
    <lineage>
        <taxon>Bacteria</taxon>
        <taxon>Bacillati</taxon>
        <taxon>Actinomycetota</taxon>
        <taxon>Actinomycetes</taxon>
        <taxon>Micrococcales</taxon>
        <taxon>Microbacteriaceae</taxon>
        <taxon>Leucobacter</taxon>
    </lineage>
</organism>
<protein>
    <submittedName>
        <fullName evidence="1">Uncharacterized protein</fullName>
    </submittedName>
</protein>
<keyword evidence="2" id="KW-1185">Reference proteome</keyword>